<gene>
    <name evidence="1" type="ORF">A9K55_007901</name>
</gene>
<dbReference type="Proteomes" id="UP000323067">
    <property type="component" value="Chromosome vii"/>
</dbReference>
<reference evidence="1 2" key="1">
    <citation type="journal article" date="2017" name="BMC Genomics">
        <title>Chromosome level assembly and secondary metabolite potential of the parasitic fungus Cordyceps militaris.</title>
        <authorList>
            <person name="Kramer G.J."/>
            <person name="Nodwell J.R."/>
        </authorList>
    </citation>
    <scope>NUCLEOTIDE SEQUENCE [LARGE SCALE GENOMIC DNA]</scope>
    <source>
        <strain evidence="1 2">ATCC 34164</strain>
    </source>
</reference>
<proteinExistence type="predicted"/>
<evidence type="ECO:0008006" key="3">
    <source>
        <dbReference type="Google" id="ProtNLM"/>
    </source>
</evidence>
<name>A0A2H4SIK2_CORMI</name>
<dbReference type="VEuPathDB" id="FungiDB:CCM_07012"/>
<evidence type="ECO:0000313" key="2">
    <source>
        <dbReference type="Proteomes" id="UP000323067"/>
    </source>
</evidence>
<dbReference type="OrthoDB" id="4798537at2759"/>
<dbReference type="EMBL" id="CP023324">
    <property type="protein sequence ID" value="ATY62932.1"/>
    <property type="molecule type" value="Genomic_DNA"/>
</dbReference>
<dbReference type="AlphaFoldDB" id="A0A2H4SIK2"/>
<sequence>MDRLPPELFEEILLDFAYTATRNDVLAKRLVCRAFNHVLRPLGCRTLSLESTRLNKQSNAAKPRTEGLQTIGHRCKALYIDMTPLRDDYEVETLTHMLQEIPQMKSFCRALRSRYSFSETSFTETDFYRSTAEILFYCRDVDRVRICLPFPVIGVQCSAATRVLANALKALGQRPEEDSVPLKTLAIECVPEDTLCELWMNPSDVMNMQALLPPVETLVLTIRRVYSGSFSTIMFGVALWNMIFTARNLQSLCLIDVNFGSLNLYGVLEVTTLADMDHVRWLEMRIPGPSPQLIPPKPTYLELEHISILPEDLLRIAVALGPSLEELHLCNVSLMTRQSTTENTRSDRHLWVGHPNEDPGHRLWMAMRFRALMPKLRVCRCSHLTYKLYTDLADPICEDFDYADPAGIGRSVSQRFVEVVMGLGQPTLPSGEPMYWRPHDMELGHLMHNLAVRRSRIPMSEHDYYAHRLAAVGGQPDYRYSLDGLFRNCATGPRRELQYILDRFQEGVTILKEQL</sequence>
<protein>
    <recommendedName>
        <fullName evidence="3">F-box domain-containing protein</fullName>
    </recommendedName>
</protein>
<accession>A0A2H4SIK2</accession>
<evidence type="ECO:0000313" key="1">
    <source>
        <dbReference type="EMBL" id="ATY62932.1"/>
    </source>
</evidence>
<dbReference type="VEuPathDB" id="FungiDB:A9K55_007901"/>
<organism evidence="1 2">
    <name type="scientific">Cordyceps militaris</name>
    <name type="common">Caterpillar fungus</name>
    <name type="synonym">Clavaria militaris</name>
    <dbReference type="NCBI Taxonomy" id="73501"/>
    <lineage>
        <taxon>Eukaryota</taxon>
        <taxon>Fungi</taxon>
        <taxon>Dikarya</taxon>
        <taxon>Ascomycota</taxon>
        <taxon>Pezizomycotina</taxon>
        <taxon>Sordariomycetes</taxon>
        <taxon>Hypocreomycetidae</taxon>
        <taxon>Hypocreales</taxon>
        <taxon>Cordycipitaceae</taxon>
        <taxon>Cordyceps</taxon>
    </lineage>
</organism>